<evidence type="ECO:0000313" key="1">
    <source>
        <dbReference type="EMBL" id="CAK7338096.1"/>
    </source>
</evidence>
<dbReference type="EMBL" id="CAWUPB010001111">
    <property type="protein sequence ID" value="CAK7338096.1"/>
    <property type="molecule type" value="Genomic_DNA"/>
</dbReference>
<comment type="caution">
    <text evidence="1">The sequence shown here is derived from an EMBL/GenBank/DDBJ whole genome shotgun (WGS) entry which is preliminary data.</text>
</comment>
<dbReference type="AlphaFoldDB" id="A0AAV1RNX1"/>
<reference evidence="1 2" key="1">
    <citation type="submission" date="2024-01" db="EMBL/GenBank/DDBJ databases">
        <authorList>
            <person name="Waweru B."/>
        </authorList>
    </citation>
    <scope>NUCLEOTIDE SEQUENCE [LARGE SCALE GENOMIC DNA]</scope>
</reference>
<proteinExistence type="predicted"/>
<gene>
    <name evidence="1" type="ORF">DCAF_LOCUS13138</name>
</gene>
<dbReference type="Proteomes" id="UP001314170">
    <property type="component" value="Unassembled WGS sequence"/>
</dbReference>
<evidence type="ECO:0000313" key="2">
    <source>
        <dbReference type="Proteomes" id="UP001314170"/>
    </source>
</evidence>
<keyword evidence="2" id="KW-1185">Reference proteome</keyword>
<name>A0AAV1RNX1_9ROSI</name>
<accession>A0AAV1RNX1</accession>
<organism evidence="1 2">
    <name type="scientific">Dovyalis caffra</name>
    <dbReference type="NCBI Taxonomy" id="77055"/>
    <lineage>
        <taxon>Eukaryota</taxon>
        <taxon>Viridiplantae</taxon>
        <taxon>Streptophyta</taxon>
        <taxon>Embryophyta</taxon>
        <taxon>Tracheophyta</taxon>
        <taxon>Spermatophyta</taxon>
        <taxon>Magnoliopsida</taxon>
        <taxon>eudicotyledons</taxon>
        <taxon>Gunneridae</taxon>
        <taxon>Pentapetalae</taxon>
        <taxon>rosids</taxon>
        <taxon>fabids</taxon>
        <taxon>Malpighiales</taxon>
        <taxon>Salicaceae</taxon>
        <taxon>Flacourtieae</taxon>
        <taxon>Dovyalis</taxon>
    </lineage>
</organism>
<sequence length="80" mass="9236">MAAVNKNVSPGTKLSIVLDIVEEDKDTPSKRAIEVIAGLQMRKIRSCFQNRKGRSPANKSKKYEKQLVKYHIFFQQQERD</sequence>
<protein>
    <submittedName>
        <fullName evidence="1">Uncharacterized protein</fullName>
    </submittedName>
</protein>